<gene>
    <name evidence="2" type="ORF">AJ80_04029</name>
</gene>
<dbReference type="Proteomes" id="UP000224634">
    <property type="component" value="Unassembled WGS sequence"/>
</dbReference>
<feature type="region of interest" description="Disordered" evidence="1">
    <location>
        <begin position="761"/>
        <end position="824"/>
    </location>
</feature>
<name>A0A2B7YCM2_POLH7</name>
<sequence length="824" mass="93478">MDDTEISLDSVRDEAMQDILQHFRGHAKVDLYHLAPESNNALGSRPVGENATQNAERLLEIFESGLCDRLDPDNHVPVLISEDTLNKAIDRSKTSQEALLRGTEIPHLEFDRDTQLPYLQGKSRLTAAGQFLEPGNRWWGVRLYLDSLPTTSKTHLREKNPNARNFNDGDSYRNYRYHQLEGNVTQEKSWWARWDPPKRKVIEKMQKVEQLCDAFDLLLPFVGLWASVNVKLFRRVVECRLYEESKHYLRGIFEIWSKAFPGDTAPLVDAPSVLELEGLMPHYSITDQDRIRNLMRKGLFPAVIGENNRDILLQVLLDIPGRILTLHTFAQDLIYCESSARALRALLPKGFKGTVRKAMERRCDGTGNKWCIQVSTHEYEEVGDDSLSWNMVQQIGAKLSYVQLWLCALRLFVVPFKDSGMSVEDVHGGAFMRGMPLLAGVARNLGFRSKEIDELCQRDIGLDTCRHFLERICEVELVTLDSRHKENTVRQLSRMLKQLLKNSFKSNSTPAFTSNNDDKCRRYNRPNASQFRNDRQYFFIKHIYSCDQPAAQHPTSFAITREVIFSFFGKEPLYRIFRTPAGAPSQEAVDPTTGNTDNQCAEIPIQEVMITVEASQDTMAAKEANINSAVSPNSHRPGSEGKEMLGIESTPPLAPGFEDVSAPLNREINISVHRGAKDILQLWHQSPNPLLIVLYVFTSRSYYKILKKEGLQLRSTISTLASGHYFMAVKGDRFYSLSNDQILVTALCEGILYVGNRAAAPRDGSQDPLGSVDNSSQGVSQEELEQYVSSFDVKTGKRRRDGDGRAQKRARNFHPDAVMDQEEL</sequence>
<dbReference type="OrthoDB" id="4227485at2759"/>
<dbReference type="AlphaFoldDB" id="A0A2B7YCM2"/>
<dbReference type="InterPro" id="IPR022198">
    <property type="entry name" value="DUF3723"/>
</dbReference>
<reference evidence="2 3" key="1">
    <citation type="submission" date="2017-10" db="EMBL/GenBank/DDBJ databases">
        <title>Comparative genomics in systemic dimorphic fungi from Ajellomycetaceae.</title>
        <authorList>
            <person name="Munoz J.F."/>
            <person name="Mcewen J.G."/>
            <person name="Clay O.K."/>
            <person name="Cuomo C.A."/>
        </authorList>
    </citation>
    <scope>NUCLEOTIDE SEQUENCE [LARGE SCALE GENOMIC DNA]</scope>
    <source>
        <strain evidence="2 3">UAMH7299</strain>
    </source>
</reference>
<keyword evidence="3" id="KW-1185">Reference proteome</keyword>
<dbReference type="Pfam" id="PF12520">
    <property type="entry name" value="DUF3723"/>
    <property type="match status" value="1"/>
</dbReference>
<feature type="region of interest" description="Disordered" evidence="1">
    <location>
        <begin position="629"/>
        <end position="648"/>
    </location>
</feature>
<comment type="caution">
    <text evidence="2">The sequence shown here is derived from an EMBL/GenBank/DDBJ whole genome shotgun (WGS) entry which is preliminary data.</text>
</comment>
<proteinExistence type="predicted"/>
<dbReference type="STRING" id="1447883.A0A2B7YCM2"/>
<evidence type="ECO:0000313" key="2">
    <source>
        <dbReference type="EMBL" id="PGH19276.1"/>
    </source>
</evidence>
<protein>
    <submittedName>
        <fullName evidence="2">Uncharacterized protein</fullName>
    </submittedName>
</protein>
<organism evidence="2 3">
    <name type="scientific">Polytolypa hystricis (strain UAMH7299)</name>
    <dbReference type="NCBI Taxonomy" id="1447883"/>
    <lineage>
        <taxon>Eukaryota</taxon>
        <taxon>Fungi</taxon>
        <taxon>Dikarya</taxon>
        <taxon>Ascomycota</taxon>
        <taxon>Pezizomycotina</taxon>
        <taxon>Eurotiomycetes</taxon>
        <taxon>Eurotiomycetidae</taxon>
        <taxon>Onygenales</taxon>
        <taxon>Onygenales incertae sedis</taxon>
        <taxon>Polytolypa</taxon>
    </lineage>
</organism>
<accession>A0A2B7YCM2</accession>
<evidence type="ECO:0000256" key="1">
    <source>
        <dbReference type="SAM" id="MobiDB-lite"/>
    </source>
</evidence>
<evidence type="ECO:0000313" key="3">
    <source>
        <dbReference type="Proteomes" id="UP000224634"/>
    </source>
</evidence>
<dbReference type="EMBL" id="PDNA01000049">
    <property type="protein sequence ID" value="PGH19276.1"/>
    <property type="molecule type" value="Genomic_DNA"/>
</dbReference>